<evidence type="ECO:0000313" key="5">
    <source>
        <dbReference type="EMBL" id="MPD01719.1"/>
    </source>
</evidence>
<dbReference type="OrthoDB" id="21144at2759"/>
<feature type="transmembrane region" description="Helical" evidence="3">
    <location>
        <begin position="103"/>
        <end position="125"/>
    </location>
</feature>
<evidence type="ECO:0000313" key="6">
    <source>
        <dbReference type="Proteomes" id="UP000324222"/>
    </source>
</evidence>
<dbReference type="InterPro" id="IPR008937">
    <property type="entry name" value="Ras-like_GEF"/>
</dbReference>
<dbReference type="GO" id="GO:0016324">
    <property type="term" value="C:apical plasma membrane"/>
    <property type="evidence" value="ECO:0007669"/>
    <property type="project" value="TreeGrafter"/>
</dbReference>
<name>A0A5B7K9H6_PORTR</name>
<dbReference type="Pfam" id="PF00617">
    <property type="entry name" value="RasGEF"/>
    <property type="match status" value="1"/>
</dbReference>
<evidence type="ECO:0000256" key="3">
    <source>
        <dbReference type="SAM" id="Phobius"/>
    </source>
</evidence>
<keyword evidence="3" id="KW-0812">Transmembrane</keyword>
<dbReference type="InterPro" id="IPR036964">
    <property type="entry name" value="RASGEF_cat_dom_sf"/>
</dbReference>
<reference evidence="5 6" key="1">
    <citation type="submission" date="2019-05" db="EMBL/GenBank/DDBJ databases">
        <title>Another draft genome of Portunus trituberculatus and its Hox gene families provides insights of decapod evolution.</title>
        <authorList>
            <person name="Jeong J.-H."/>
            <person name="Song I."/>
            <person name="Kim S."/>
            <person name="Choi T."/>
            <person name="Kim D."/>
            <person name="Ryu S."/>
            <person name="Kim W."/>
        </authorList>
    </citation>
    <scope>NUCLEOTIDE SEQUENCE [LARGE SCALE GENOMIC DNA]</scope>
    <source>
        <tissue evidence="5">Muscle</tissue>
    </source>
</reference>
<keyword evidence="6" id="KW-1185">Reference proteome</keyword>
<feature type="domain" description="Ras-GEF" evidence="4">
    <location>
        <begin position="26"/>
        <end position="126"/>
    </location>
</feature>
<dbReference type="GO" id="GO:0007265">
    <property type="term" value="P:Ras protein signal transduction"/>
    <property type="evidence" value="ECO:0007669"/>
    <property type="project" value="TreeGrafter"/>
</dbReference>
<proteinExistence type="predicted"/>
<comment type="caution">
    <text evidence="5">The sequence shown here is derived from an EMBL/GenBank/DDBJ whole genome shotgun (WGS) entry which is preliminary data.</text>
</comment>
<gene>
    <name evidence="5" type="primary">RAPGEF6</name>
    <name evidence="5" type="ORF">E2C01_097259</name>
</gene>
<dbReference type="GO" id="GO:0005085">
    <property type="term" value="F:guanyl-nucleotide exchange factor activity"/>
    <property type="evidence" value="ECO:0007669"/>
    <property type="project" value="UniProtKB-KW"/>
</dbReference>
<accession>A0A5B7K9H6</accession>
<dbReference type="Proteomes" id="UP000324222">
    <property type="component" value="Unassembled WGS sequence"/>
</dbReference>
<protein>
    <submittedName>
        <fullName evidence="5">Rap guanine nucleotide exchange factor 6</fullName>
    </submittedName>
</protein>
<dbReference type="SUPFAM" id="SSF48366">
    <property type="entry name" value="Ras GEF"/>
    <property type="match status" value="1"/>
</dbReference>
<sequence length="126" mass="14814">MSQTSIAEDVVNELVRESTVCFLQLNSVDLAIQLTLEDYTIFRQIELTEYIDDLFNLKSNYGIPALSRFRELVNREMFWVVNEVCSEHNLVKRSKIIKQFIKVARMYISLHCISCVPFVSILKYVW</sequence>
<organism evidence="5 6">
    <name type="scientific">Portunus trituberculatus</name>
    <name type="common">Swimming crab</name>
    <name type="synonym">Neptunus trituberculatus</name>
    <dbReference type="NCBI Taxonomy" id="210409"/>
    <lineage>
        <taxon>Eukaryota</taxon>
        <taxon>Metazoa</taxon>
        <taxon>Ecdysozoa</taxon>
        <taxon>Arthropoda</taxon>
        <taxon>Crustacea</taxon>
        <taxon>Multicrustacea</taxon>
        <taxon>Malacostraca</taxon>
        <taxon>Eumalacostraca</taxon>
        <taxon>Eucarida</taxon>
        <taxon>Decapoda</taxon>
        <taxon>Pleocyemata</taxon>
        <taxon>Brachyura</taxon>
        <taxon>Eubrachyura</taxon>
        <taxon>Portunoidea</taxon>
        <taxon>Portunidae</taxon>
        <taxon>Portuninae</taxon>
        <taxon>Portunus</taxon>
    </lineage>
</organism>
<dbReference type="AlphaFoldDB" id="A0A5B7K9H6"/>
<dbReference type="PANTHER" id="PTHR23113:SF249">
    <property type="entry name" value="RAP GUANINE NUCLEOTIDE EXCHANGE FACTOR 6"/>
    <property type="match status" value="1"/>
</dbReference>
<dbReference type="EMBL" id="VSRR010128301">
    <property type="protein sequence ID" value="MPD01719.1"/>
    <property type="molecule type" value="Genomic_DNA"/>
</dbReference>
<keyword evidence="3" id="KW-1133">Transmembrane helix</keyword>
<keyword evidence="3" id="KW-0472">Membrane</keyword>
<keyword evidence="1 2" id="KW-0344">Guanine-nucleotide releasing factor</keyword>
<dbReference type="PROSITE" id="PS50009">
    <property type="entry name" value="RASGEF_CAT"/>
    <property type="match status" value="1"/>
</dbReference>
<dbReference type="Gene3D" id="1.10.840.10">
    <property type="entry name" value="Ras guanine-nucleotide exchange factors catalytic domain"/>
    <property type="match status" value="1"/>
</dbReference>
<evidence type="ECO:0000259" key="4">
    <source>
        <dbReference type="PROSITE" id="PS50009"/>
    </source>
</evidence>
<dbReference type="InterPro" id="IPR001895">
    <property type="entry name" value="RASGEF_cat_dom"/>
</dbReference>
<dbReference type="PANTHER" id="PTHR23113">
    <property type="entry name" value="GUANINE NUCLEOTIDE EXCHANGE FACTOR"/>
    <property type="match status" value="1"/>
</dbReference>
<evidence type="ECO:0000256" key="1">
    <source>
        <dbReference type="ARBA" id="ARBA00022658"/>
    </source>
</evidence>
<dbReference type="InterPro" id="IPR023578">
    <property type="entry name" value="Ras_GEF_dom_sf"/>
</dbReference>
<evidence type="ECO:0000256" key="2">
    <source>
        <dbReference type="PROSITE-ProRule" id="PRU00168"/>
    </source>
</evidence>